<evidence type="ECO:0000259" key="6">
    <source>
        <dbReference type="PROSITE" id="PS50977"/>
    </source>
</evidence>
<dbReference type="InterPro" id="IPR050109">
    <property type="entry name" value="HTH-type_TetR-like_transc_reg"/>
</dbReference>
<dbReference type="PROSITE" id="PS50977">
    <property type="entry name" value="HTH_TETR_2"/>
    <property type="match status" value="1"/>
</dbReference>
<dbReference type="Pfam" id="PF00440">
    <property type="entry name" value="TetR_N"/>
    <property type="match status" value="1"/>
</dbReference>
<name>A0A934NF36_9BACT</name>
<dbReference type="GO" id="GO:0000976">
    <property type="term" value="F:transcription cis-regulatory region binding"/>
    <property type="evidence" value="ECO:0007669"/>
    <property type="project" value="TreeGrafter"/>
</dbReference>
<dbReference type="InterPro" id="IPR036271">
    <property type="entry name" value="Tet_transcr_reg_TetR-rel_C_sf"/>
</dbReference>
<proteinExistence type="predicted"/>
<keyword evidence="2 4" id="KW-0238">DNA-binding</keyword>
<dbReference type="GO" id="GO:0003700">
    <property type="term" value="F:DNA-binding transcription factor activity"/>
    <property type="evidence" value="ECO:0007669"/>
    <property type="project" value="TreeGrafter"/>
</dbReference>
<evidence type="ECO:0000256" key="5">
    <source>
        <dbReference type="SAM" id="MobiDB-lite"/>
    </source>
</evidence>
<feature type="domain" description="HTH tetR-type" evidence="6">
    <location>
        <begin position="24"/>
        <end position="84"/>
    </location>
</feature>
<reference evidence="7 8" key="1">
    <citation type="submission" date="2020-10" db="EMBL/GenBank/DDBJ databases">
        <title>Ca. Dormibacterota MAGs.</title>
        <authorList>
            <person name="Montgomery K."/>
        </authorList>
    </citation>
    <scope>NUCLEOTIDE SEQUENCE [LARGE SCALE GENOMIC DNA]</scope>
    <source>
        <strain evidence="7">Mitchell_Peninsula_5</strain>
    </source>
</reference>
<protein>
    <submittedName>
        <fullName evidence="7">TetR family transcriptional regulator</fullName>
    </submittedName>
</protein>
<feature type="region of interest" description="Disordered" evidence="5">
    <location>
        <begin position="1"/>
        <end position="21"/>
    </location>
</feature>
<dbReference type="SUPFAM" id="SSF46689">
    <property type="entry name" value="Homeodomain-like"/>
    <property type="match status" value="1"/>
</dbReference>
<evidence type="ECO:0000256" key="4">
    <source>
        <dbReference type="PROSITE-ProRule" id="PRU00335"/>
    </source>
</evidence>
<dbReference type="Proteomes" id="UP000614410">
    <property type="component" value="Unassembled WGS sequence"/>
</dbReference>
<sequence length="215" mass="23082">MGGAAARVKPRRRYDASRRREAANRRRAAVIAAAQQRFLSDGYVNTTVAAIAADAAVSVDAVYKAFGGKPGLVRAIWNRALEGAGPVAAERRSDALHAPGADPREIVQGWGRLAAEVAPLATPLMGLIDTAAASDPELRSLRDELDDNRLRRMTANARRLRDGGHLRPGVSLSAAAAVLWTYSSPELCDLLVFRRGWSPARYGRFIADAMVAALL</sequence>
<evidence type="ECO:0000313" key="7">
    <source>
        <dbReference type="EMBL" id="MBJ7608090.1"/>
    </source>
</evidence>
<keyword evidence="1" id="KW-0805">Transcription regulation</keyword>
<gene>
    <name evidence="7" type="ORF">JF887_01490</name>
</gene>
<feature type="DNA-binding region" description="H-T-H motif" evidence="4">
    <location>
        <begin position="47"/>
        <end position="66"/>
    </location>
</feature>
<dbReference type="EMBL" id="JAEKNN010000008">
    <property type="protein sequence ID" value="MBJ7608090.1"/>
    <property type="molecule type" value="Genomic_DNA"/>
</dbReference>
<dbReference type="AlphaFoldDB" id="A0A934NF36"/>
<evidence type="ECO:0000256" key="2">
    <source>
        <dbReference type="ARBA" id="ARBA00023125"/>
    </source>
</evidence>
<evidence type="ECO:0000256" key="1">
    <source>
        <dbReference type="ARBA" id="ARBA00023015"/>
    </source>
</evidence>
<dbReference type="PANTHER" id="PTHR30055">
    <property type="entry name" value="HTH-TYPE TRANSCRIPTIONAL REGULATOR RUTR"/>
    <property type="match status" value="1"/>
</dbReference>
<dbReference type="Gene3D" id="1.10.357.10">
    <property type="entry name" value="Tetracycline Repressor, domain 2"/>
    <property type="match status" value="1"/>
</dbReference>
<comment type="caution">
    <text evidence="7">The sequence shown here is derived from an EMBL/GenBank/DDBJ whole genome shotgun (WGS) entry which is preliminary data.</text>
</comment>
<keyword evidence="3" id="KW-0804">Transcription</keyword>
<dbReference type="SUPFAM" id="SSF48498">
    <property type="entry name" value="Tetracyclin repressor-like, C-terminal domain"/>
    <property type="match status" value="1"/>
</dbReference>
<dbReference type="InterPro" id="IPR001647">
    <property type="entry name" value="HTH_TetR"/>
</dbReference>
<dbReference type="InterPro" id="IPR009057">
    <property type="entry name" value="Homeodomain-like_sf"/>
</dbReference>
<evidence type="ECO:0000313" key="8">
    <source>
        <dbReference type="Proteomes" id="UP000614410"/>
    </source>
</evidence>
<dbReference type="PANTHER" id="PTHR30055:SF234">
    <property type="entry name" value="HTH-TYPE TRANSCRIPTIONAL REGULATOR BETI"/>
    <property type="match status" value="1"/>
</dbReference>
<accession>A0A934NF36</accession>
<evidence type="ECO:0000256" key="3">
    <source>
        <dbReference type="ARBA" id="ARBA00023163"/>
    </source>
</evidence>
<organism evidence="7 8">
    <name type="scientific">Candidatus Amunia macphersoniae</name>
    <dbReference type="NCBI Taxonomy" id="3127014"/>
    <lineage>
        <taxon>Bacteria</taxon>
        <taxon>Bacillati</taxon>
        <taxon>Candidatus Dormiibacterota</taxon>
        <taxon>Candidatus Dormibacteria</taxon>
        <taxon>Candidatus Aeolococcales</taxon>
        <taxon>Candidatus Aeolococcaceae</taxon>
        <taxon>Candidatus Amunia</taxon>
    </lineage>
</organism>